<feature type="transmembrane region" description="Helical" evidence="2">
    <location>
        <begin position="124"/>
        <end position="145"/>
    </location>
</feature>
<evidence type="ECO:0000256" key="1">
    <source>
        <dbReference type="SAM" id="MobiDB-lite"/>
    </source>
</evidence>
<keyword evidence="2" id="KW-0812">Transmembrane</keyword>
<keyword evidence="5" id="KW-1185">Reference proteome</keyword>
<dbReference type="AlphaFoldDB" id="A0A9P7YCJ3"/>
<feature type="compositionally biased region" description="Polar residues" evidence="1">
    <location>
        <begin position="98"/>
        <end position="107"/>
    </location>
</feature>
<reference evidence="4" key="1">
    <citation type="journal article" date="2021" name="IMA Fungus">
        <title>Genomic characterization of three marine fungi, including Emericellopsis atlantica sp. nov. with signatures of a generalist lifestyle and marine biomass degradation.</title>
        <authorList>
            <person name="Hagestad O.C."/>
            <person name="Hou L."/>
            <person name="Andersen J.H."/>
            <person name="Hansen E.H."/>
            <person name="Altermark B."/>
            <person name="Li C."/>
            <person name="Kuhnert E."/>
            <person name="Cox R.J."/>
            <person name="Crous P.W."/>
            <person name="Spatafora J.W."/>
            <person name="Lail K."/>
            <person name="Amirebrahimi M."/>
            <person name="Lipzen A."/>
            <person name="Pangilinan J."/>
            <person name="Andreopoulos W."/>
            <person name="Hayes R.D."/>
            <person name="Ng V."/>
            <person name="Grigoriev I.V."/>
            <person name="Jackson S.A."/>
            <person name="Sutton T.D.S."/>
            <person name="Dobson A.D.W."/>
            <person name="Rama T."/>
        </authorList>
    </citation>
    <scope>NUCLEOTIDE SEQUENCE</scope>
    <source>
        <strain evidence="4">TRa018bII</strain>
    </source>
</reference>
<proteinExistence type="predicted"/>
<keyword evidence="3" id="KW-0732">Signal</keyword>
<organism evidence="4 5">
    <name type="scientific">Amylocarpus encephaloides</name>
    <dbReference type="NCBI Taxonomy" id="45428"/>
    <lineage>
        <taxon>Eukaryota</taxon>
        <taxon>Fungi</taxon>
        <taxon>Dikarya</taxon>
        <taxon>Ascomycota</taxon>
        <taxon>Pezizomycotina</taxon>
        <taxon>Leotiomycetes</taxon>
        <taxon>Helotiales</taxon>
        <taxon>Helotiales incertae sedis</taxon>
        <taxon>Amylocarpus</taxon>
    </lineage>
</organism>
<evidence type="ECO:0000256" key="3">
    <source>
        <dbReference type="SAM" id="SignalP"/>
    </source>
</evidence>
<feature type="region of interest" description="Disordered" evidence="1">
    <location>
        <begin position="90"/>
        <end position="111"/>
    </location>
</feature>
<name>A0A9P7YCJ3_9HELO</name>
<protein>
    <submittedName>
        <fullName evidence="4">Uncharacterized protein</fullName>
    </submittedName>
</protein>
<sequence length="174" mass="19149">MNFLAFAALAVAAPLIARHGDDELPASTYSMPSHPIESHSTPTLTVIHTMHHTMADIHSYTNENSPGASTLNTHSTKTFPGLPKTTGIPSMLARDLPSSDSSSTATEKPSVREWFSDSKNITTFWIIFCAIVSVVFCAFLAHYAYGRKNKREEAADHRRGQGKNGTWWGSSRKR</sequence>
<evidence type="ECO:0000313" key="5">
    <source>
        <dbReference type="Proteomes" id="UP000824998"/>
    </source>
</evidence>
<evidence type="ECO:0000256" key="2">
    <source>
        <dbReference type="SAM" id="Phobius"/>
    </source>
</evidence>
<gene>
    <name evidence="4" type="ORF">BJ875DRAFT_470342</name>
</gene>
<feature type="region of interest" description="Disordered" evidence="1">
    <location>
        <begin position="150"/>
        <end position="174"/>
    </location>
</feature>
<feature type="chain" id="PRO_5040330416" evidence="3">
    <location>
        <begin position="18"/>
        <end position="174"/>
    </location>
</feature>
<keyword evidence="2" id="KW-0472">Membrane</keyword>
<accession>A0A9P7YCJ3</accession>
<dbReference type="Proteomes" id="UP000824998">
    <property type="component" value="Unassembled WGS sequence"/>
</dbReference>
<feature type="signal peptide" evidence="3">
    <location>
        <begin position="1"/>
        <end position="17"/>
    </location>
</feature>
<keyword evidence="2" id="KW-1133">Transmembrane helix</keyword>
<comment type="caution">
    <text evidence="4">The sequence shown here is derived from an EMBL/GenBank/DDBJ whole genome shotgun (WGS) entry which is preliminary data.</text>
</comment>
<feature type="compositionally biased region" description="Basic and acidic residues" evidence="1">
    <location>
        <begin position="150"/>
        <end position="159"/>
    </location>
</feature>
<dbReference type="EMBL" id="MU251620">
    <property type="protein sequence ID" value="KAG9231159.1"/>
    <property type="molecule type" value="Genomic_DNA"/>
</dbReference>
<evidence type="ECO:0000313" key="4">
    <source>
        <dbReference type="EMBL" id="KAG9231159.1"/>
    </source>
</evidence>